<name>A0A7S3ZSI4_9STRA</name>
<evidence type="ECO:0000256" key="5">
    <source>
        <dbReference type="ARBA" id="ARBA00022737"/>
    </source>
</evidence>
<dbReference type="OrthoDB" id="5273213at2759"/>
<gene>
    <name evidence="8" type="ORF">PCAL00307_LOCUS7952</name>
    <name evidence="9" type="ORF">PECAL_1P03300</name>
</gene>
<comment type="similarity">
    <text evidence="2">Belongs to the TBCE family.</text>
</comment>
<comment type="subcellular location">
    <subcellularLocation>
        <location evidence="1">Cytoplasm</location>
    </subcellularLocation>
</comment>
<dbReference type="EMBL" id="CAKKNE010000001">
    <property type="protein sequence ID" value="CAH0363984.1"/>
    <property type="molecule type" value="Genomic_DNA"/>
</dbReference>
<evidence type="ECO:0000256" key="2">
    <source>
        <dbReference type="ARBA" id="ARBA00006286"/>
    </source>
</evidence>
<evidence type="ECO:0000313" key="8">
    <source>
        <dbReference type="EMBL" id="CAE0692516.1"/>
    </source>
</evidence>
<evidence type="ECO:0000313" key="10">
    <source>
        <dbReference type="Proteomes" id="UP000789595"/>
    </source>
</evidence>
<protein>
    <recommendedName>
        <fullName evidence="7">CAP-Gly domain-containing protein</fullName>
    </recommendedName>
</protein>
<organism evidence="8">
    <name type="scientific">Pelagomonas calceolata</name>
    <dbReference type="NCBI Taxonomy" id="35677"/>
    <lineage>
        <taxon>Eukaryota</taxon>
        <taxon>Sar</taxon>
        <taxon>Stramenopiles</taxon>
        <taxon>Ochrophyta</taxon>
        <taxon>Pelagophyceae</taxon>
        <taxon>Pelagomonadales</taxon>
        <taxon>Pelagomonadaceae</taxon>
        <taxon>Pelagomonas</taxon>
    </lineage>
</organism>
<dbReference type="InterPro" id="IPR050836">
    <property type="entry name" value="SDS22/Internalin_LRR"/>
</dbReference>
<evidence type="ECO:0000256" key="6">
    <source>
        <dbReference type="ARBA" id="ARBA00023186"/>
    </source>
</evidence>
<accession>A0A7S3ZSI4</accession>
<feature type="domain" description="CAP-Gly" evidence="7">
    <location>
        <begin position="16"/>
        <end position="90"/>
    </location>
</feature>
<keyword evidence="4" id="KW-0433">Leucine-rich repeat</keyword>
<dbReference type="AlphaFoldDB" id="A0A7S3ZSI4"/>
<dbReference type="InterPro" id="IPR032675">
    <property type="entry name" value="LRR_dom_sf"/>
</dbReference>
<dbReference type="InterPro" id="IPR000626">
    <property type="entry name" value="Ubiquitin-like_dom"/>
</dbReference>
<proteinExistence type="inferred from homology"/>
<keyword evidence="3" id="KW-0963">Cytoplasm</keyword>
<dbReference type="InterPro" id="IPR036859">
    <property type="entry name" value="CAP-Gly_dom_sf"/>
</dbReference>
<dbReference type="Gene3D" id="3.10.20.90">
    <property type="entry name" value="Phosphatidylinositol 3-kinase Catalytic Subunit, Chain A, domain 1"/>
    <property type="match status" value="1"/>
</dbReference>
<dbReference type="Pfam" id="PF14560">
    <property type="entry name" value="Ubiquitin_2"/>
    <property type="match status" value="1"/>
</dbReference>
<dbReference type="Gene3D" id="3.80.10.10">
    <property type="entry name" value="Ribonuclease Inhibitor"/>
    <property type="match status" value="2"/>
</dbReference>
<dbReference type="PANTHER" id="PTHR46652">
    <property type="entry name" value="LEUCINE-RICH REPEAT AND IQ DOMAIN-CONTAINING PROTEIN 1-RELATED"/>
    <property type="match status" value="1"/>
</dbReference>
<dbReference type="EMBL" id="HBIW01009317">
    <property type="protein sequence ID" value="CAE0692516.1"/>
    <property type="molecule type" value="Transcribed_RNA"/>
</dbReference>
<dbReference type="PANTHER" id="PTHR46652:SF7">
    <property type="entry name" value="LEUCINE-RICH REPEAT AND IQ DOMAIN-CONTAINING PROTEIN 1"/>
    <property type="match status" value="1"/>
</dbReference>
<dbReference type="Gene3D" id="2.30.30.190">
    <property type="entry name" value="CAP Gly-rich-like domain"/>
    <property type="match status" value="1"/>
</dbReference>
<evidence type="ECO:0000259" key="7">
    <source>
        <dbReference type="SMART" id="SM01052"/>
    </source>
</evidence>
<evidence type="ECO:0000256" key="3">
    <source>
        <dbReference type="ARBA" id="ARBA00022490"/>
    </source>
</evidence>
<dbReference type="SMART" id="SM01052">
    <property type="entry name" value="CAP_GLY"/>
    <property type="match status" value="1"/>
</dbReference>
<sequence length="564" mass="60747">MSALLDATNATPQALVGTRIRDDNDFRGTIRYVGPVATSTKDPNATWYGVEWDDATRGKHDGAVEKDSQEIRYFTCPAGAGSFVKPKKVDRGSSLVEALRQKYVGLDAPVEAPLGVDKNEADSRDFLKGSTEQTKRNGEEITRGTFEHKAYTKRGNTKAIQFCGELNVRKEQQLDDGVVDRVVLRCAGVSRLGSLDQASTEHLASLTILDLQCNLLAAWTDVGDIVKACPNLTSLDVSGNRLQLTSSEDLAPLRNLKSLAANGVGLKSWEEILSIGRAAPSLEVLHVGKNAGCCSGKCEVKDAFPSLRLLDVACTDLRDATPFAALPKLDELHAAENPLLANITGCVFSKLTALGCAGCGFAAWSDVDALALSCPQLTRLRFGRDNAVTSALGASEARALLVARLATVRLLNGAEVSRRERTEAEKRYIRIAKAKIEQGGSEQDHPRLKALIEEHGEPMSKLASSNQGGPLGANLVTLTLRCMCAEQCTKEPVRKKFPGSTKISMLKRISTRVFGVDAAEITLYFVPEEGCAPTYLDDDDAQLSYFGVPDGATVDVADKVAFDE</sequence>
<dbReference type="SUPFAM" id="SSF74924">
    <property type="entry name" value="Cap-Gly domain"/>
    <property type="match status" value="1"/>
</dbReference>
<evidence type="ECO:0000256" key="4">
    <source>
        <dbReference type="ARBA" id="ARBA00022614"/>
    </source>
</evidence>
<keyword evidence="5" id="KW-0677">Repeat</keyword>
<dbReference type="Pfam" id="PF01302">
    <property type="entry name" value="CAP_GLY"/>
    <property type="match status" value="1"/>
</dbReference>
<dbReference type="CDD" id="cd17044">
    <property type="entry name" value="Ubl_TBCE"/>
    <property type="match status" value="1"/>
</dbReference>
<dbReference type="InterPro" id="IPR029071">
    <property type="entry name" value="Ubiquitin-like_domsf"/>
</dbReference>
<evidence type="ECO:0000256" key="1">
    <source>
        <dbReference type="ARBA" id="ARBA00004496"/>
    </source>
</evidence>
<dbReference type="InterPro" id="IPR000938">
    <property type="entry name" value="CAP-Gly_domain"/>
</dbReference>
<reference evidence="9" key="2">
    <citation type="submission" date="2021-11" db="EMBL/GenBank/DDBJ databases">
        <authorList>
            <consortium name="Genoscope - CEA"/>
            <person name="William W."/>
        </authorList>
    </citation>
    <scope>NUCLEOTIDE SEQUENCE</scope>
</reference>
<evidence type="ECO:0000313" key="9">
    <source>
        <dbReference type="EMBL" id="CAH0363984.1"/>
    </source>
</evidence>
<dbReference type="GO" id="GO:0005737">
    <property type="term" value="C:cytoplasm"/>
    <property type="evidence" value="ECO:0007669"/>
    <property type="project" value="UniProtKB-SubCell"/>
</dbReference>
<dbReference type="SUPFAM" id="SSF52058">
    <property type="entry name" value="L domain-like"/>
    <property type="match status" value="1"/>
</dbReference>
<dbReference type="SUPFAM" id="SSF54236">
    <property type="entry name" value="Ubiquitin-like"/>
    <property type="match status" value="1"/>
</dbReference>
<dbReference type="InterPro" id="IPR044079">
    <property type="entry name" value="Ubl_TBCE"/>
</dbReference>
<reference evidence="8" key="1">
    <citation type="submission" date="2021-01" db="EMBL/GenBank/DDBJ databases">
        <authorList>
            <person name="Corre E."/>
            <person name="Pelletier E."/>
            <person name="Niang G."/>
            <person name="Scheremetjew M."/>
            <person name="Finn R."/>
            <person name="Kale V."/>
            <person name="Holt S."/>
            <person name="Cochrane G."/>
            <person name="Meng A."/>
            <person name="Brown T."/>
            <person name="Cohen L."/>
        </authorList>
    </citation>
    <scope>NUCLEOTIDE SEQUENCE</scope>
    <source>
        <strain evidence="8">CCMP1756</strain>
    </source>
</reference>
<keyword evidence="10" id="KW-1185">Reference proteome</keyword>
<keyword evidence="6" id="KW-0143">Chaperone</keyword>
<dbReference type="Proteomes" id="UP000789595">
    <property type="component" value="Unassembled WGS sequence"/>
</dbReference>